<dbReference type="InterPro" id="IPR009057">
    <property type="entry name" value="Homeodomain-like_sf"/>
</dbReference>
<reference evidence="1 2" key="1">
    <citation type="journal article" date="2020" name="ISME J.">
        <title>Comparative genomics reveals insights into cyanobacterial evolution and habitat adaptation.</title>
        <authorList>
            <person name="Chen M.Y."/>
            <person name="Teng W.K."/>
            <person name="Zhao L."/>
            <person name="Hu C.X."/>
            <person name="Zhou Y.K."/>
            <person name="Han B.P."/>
            <person name="Song L.R."/>
            <person name="Shu W.S."/>
        </authorList>
    </citation>
    <scope>NUCLEOTIDE SEQUENCE [LARGE SCALE GENOMIC DNA]</scope>
    <source>
        <strain evidence="1 2">FACHB-119</strain>
    </source>
</reference>
<dbReference type="Proteomes" id="UP000661112">
    <property type="component" value="Unassembled WGS sequence"/>
</dbReference>
<name>A0ABR8DBZ2_9NOST</name>
<evidence type="ECO:0000313" key="2">
    <source>
        <dbReference type="Proteomes" id="UP000661112"/>
    </source>
</evidence>
<dbReference type="EMBL" id="JACJSG010000039">
    <property type="protein sequence ID" value="MBD2503737.1"/>
    <property type="molecule type" value="Genomic_DNA"/>
</dbReference>
<comment type="caution">
    <text evidence="1">The sequence shown here is derived from an EMBL/GenBank/DDBJ whole genome shotgun (WGS) entry which is preliminary data.</text>
</comment>
<keyword evidence="2" id="KW-1185">Reference proteome</keyword>
<sequence>MSPISTDESAIIRTERGLTIAGTRITLYQLMDYIHQGYTPDLIRNYFYITNEQFREAMSYIETHRAEVEAEYQSVLQQAQEIREYWEEQNKKRLADVDKLTPKAEYKAAWEKLQARKAKRASSN</sequence>
<dbReference type="Gene3D" id="1.10.10.10">
    <property type="entry name" value="Winged helix-like DNA-binding domain superfamily/Winged helix DNA-binding domain"/>
    <property type="match status" value="1"/>
</dbReference>
<gene>
    <name evidence="1" type="ORF">H6G83_24535</name>
</gene>
<protein>
    <submittedName>
        <fullName evidence="1">DUF433 domain-containing protein</fullName>
    </submittedName>
</protein>
<organism evidence="1 2">
    <name type="scientific">Anabaena azotica FACHB-119</name>
    <dbReference type="NCBI Taxonomy" id="947527"/>
    <lineage>
        <taxon>Bacteria</taxon>
        <taxon>Bacillati</taxon>
        <taxon>Cyanobacteriota</taxon>
        <taxon>Cyanophyceae</taxon>
        <taxon>Nostocales</taxon>
        <taxon>Nostocaceae</taxon>
        <taxon>Anabaena</taxon>
        <taxon>Anabaena azotica</taxon>
    </lineage>
</organism>
<dbReference type="InterPro" id="IPR036388">
    <property type="entry name" value="WH-like_DNA-bd_sf"/>
</dbReference>
<proteinExistence type="predicted"/>
<dbReference type="SUPFAM" id="SSF46689">
    <property type="entry name" value="Homeodomain-like"/>
    <property type="match status" value="1"/>
</dbReference>
<evidence type="ECO:0000313" key="1">
    <source>
        <dbReference type="EMBL" id="MBD2503737.1"/>
    </source>
</evidence>
<dbReference type="RefSeq" id="WP_190476773.1">
    <property type="nucleotide sequence ID" value="NZ_JACJSG010000039.1"/>
</dbReference>
<dbReference type="InterPro" id="IPR007367">
    <property type="entry name" value="DUF433"/>
</dbReference>
<accession>A0ABR8DBZ2</accession>
<dbReference type="Pfam" id="PF04255">
    <property type="entry name" value="DUF433"/>
    <property type="match status" value="1"/>
</dbReference>